<keyword evidence="1" id="KW-0732">Signal</keyword>
<accession>A0A238LCI7</accession>
<dbReference type="AlphaFoldDB" id="A0A238LCI7"/>
<dbReference type="Proteomes" id="UP000201613">
    <property type="component" value="Unassembled WGS sequence"/>
</dbReference>
<name>A0A238LCI7_9RHOB</name>
<evidence type="ECO:0000313" key="3">
    <source>
        <dbReference type="Proteomes" id="UP000201613"/>
    </source>
</evidence>
<protein>
    <submittedName>
        <fullName evidence="2">Uncharacterized protein</fullName>
    </submittedName>
</protein>
<feature type="chain" id="PRO_5012172742" evidence="1">
    <location>
        <begin position="23"/>
        <end position="162"/>
    </location>
</feature>
<dbReference type="PROSITE" id="PS51257">
    <property type="entry name" value="PROKAR_LIPOPROTEIN"/>
    <property type="match status" value="1"/>
</dbReference>
<dbReference type="RefSeq" id="WP_093990792.1">
    <property type="nucleotide sequence ID" value="NZ_FXZK01000001.1"/>
</dbReference>
<evidence type="ECO:0000313" key="2">
    <source>
        <dbReference type="EMBL" id="SMY06640.1"/>
    </source>
</evidence>
<sequence>MTNLFCKTASAALMSLGLMALSACETSSVALGEPVTGDFLTGDSLEQFLSGKYLFVPGSQMGFFYSPDGKTLSISSDPLAGVGEWTMNDGAFCSREDYYYRDGGALMEARNGDCFILAIQEDGSHIMYSMLSGQTAALPLGSIVEGFPRMTEYLRLVDELDL</sequence>
<reference evidence="2 3" key="1">
    <citation type="submission" date="2017-05" db="EMBL/GenBank/DDBJ databases">
        <authorList>
            <person name="Song R."/>
            <person name="Chenine A.L."/>
            <person name="Ruprecht R.M."/>
        </authorList>
    </citation>
    <scope>NUCLEOTIDE SEQUENCE [LARGE SCALE GENOMIC DNA]</scope>
    <source>
        <strain evidence="2 3">CECT 8899</strain>
    </source>
</reference>
<organism evidence="2 3">
    <name type="scientific">Flavimaricola marinus</name>
    <dbReference type="NCBI Taxonomy" id="1819565"/>
    <lineage>
        <taxon>Bacteria</taxon>
        <taxon>Pseudomonadati</taxon>
        <taxon>Pseudomonadota</taxon>
        <taxon>Alphaproteobacteria</taxon>
        <taxon>Rhodobacterales</taxon>
        <taxon>Paracoccaceae</taxon>
        <taxon>Flavimaricola</taxon>
    </lineage>
</organism>
<gene>
    <name evidence="2" type="ORF">LOM8899_00768</name>
</gene>
<keyword evidence="3" id="KW-1185">Reference proteome</keyword>
<proteinExistence type="predicted"/>
<evidence type="ECO:0000256" key="1">
    <source>
        <dbReference type="SAM" id="SignalP"/>
    </source>
</evidence>
<dbReference type="EMBL" id="FXZK01000001">
    <property type="protein sequence ID" value="SMY06640.1"/>
    <property type="molecule type" value="Genomic_DNA"/>
</dbReference>
<feature type="signal peptide" evidence="1">
    <location>
        <begin position="1"/>
        <end position="22"/>
    </location>
</feature>